<accession>A0ABC8R3L9</accession>
<organism evidence="4 5">
    <name type="scientific">Ilex paraguariensis</name>
    <name type="common">yerba mate</name>
    <dbReference type="NCBI Taxonomy" id="185542"/>
    <lineage>
        <taxon>Eukaryota</taxon>
        <taxon>Viridiplantae</taxon>
        <taxon>Streptophyta</taxon>
        <taxon>Embryophyta</taxon>
        <taxon>Tracheophyta</taxon>
        <taxon>Spermatophyta</taxon>
        <taxon>Magnoliopsida</taxon>
        <taxon>eudicotyledons</taxon>
        <taxon>Gunneridae</taxon>
        <taxon>Pentapetalae</taxon>
        <taxon>asterids</taxon>
        <taxon>campanulids</taxon>
        <taxon>Aquifoliales</taxon>
        <taxon>Aquifoliaceae</taxon>
        <taxon>Ilex</taxon>
    </lineage>
</organism>
<evidence type="ECO:0000313" key="5">
    <source>
        <dbReference type="Proteomes" id="UP001642360"/>
    </source>
</evidence>
<comment type="caution">
    <text evidence="4">The sequence shown here is derived from an EMBL/GenBank/DDBJ whole genome shotgun (WGS) entry which is preliminary data.</text>
</comment>
<evidence type="ECO:0000256" key="2">
    <source>
        <dbReference type="ARBA" id="ARBA00023180"/>
    </source>
</evidence>
<sequence length="187" mass="20617">MSLRSSKGFAFFGHFLVVWVVFMATFVCMSGGKCNFEGIFNFGDSNSDTGGFFAAFPPLKPPYGMTYFKKPAGRLSDGRLVIDFLGNLKSEALGLSFLSSYLQTIGSYYRHGANFATAASTVLLPNTSLFVTGISPFSLAIQLSQMKQFKGQVEEYYKGTKGATFFLNDPPLNSINRAYPDYSELRQ</sequence>
<dbReference type="Proteomes" id="UP001642360">
    <property type="component" value="Unassembled WGS sequence"/>
</dbReference>
<keyword evidence="2" id="KW-0325">Glycoprotein</keyword>
<comment type="similarity">
    <text evidence="1">Belongs to the 'GDSL' lipolytic enzyme family.</text>
</comment>
<evidence type="ECO:0000256" key="1">
    <source>
        <dbReference type="ARBA" id="ARBA00008668"/>
    </source>
</evidence>
<reference evidence="4 5" key="1">
    <citation type="submission" date="2024-02" db="EMBL/GenBank/DDBJ databases">
        <authorList>
            <person name="Vignale AGUSTIN F."/>
            <person name="Sosa J E."/>
            <person name="Modenutti C."/>
        </authorList>
    </citation>
    <scope>NUCLEOTIDE SEQUENCE [LARGE SCALE GENOMIC DNA]</scope>
</reference>
<dbReference type="EMBL" id="CAUOFW020000954">
    <property type="protein sequence ID" value="CAK9139330.1"/>
    <property type="molecule type" value="Genomic_DNA"/>
</dbReference>
<feature type="transmembrane region" description="Helical" evidence="3">
    <location>
        <begin position="12"/>
        <end position="32"/>
    </location>
</feature>
<protein>
    <recommendedName>
        <fullName evidence="6">GDSL esterase/lipase</fullName>
    </recommendedName>
</protein>
<dbReference type="Pfam" id="PF00657">
    <property type="entry name" value="Lipase_GDSL"/>
    <property type="match status" value="1"/>
</dbReference>
<dbReference type="InterPro" id="IPR036514">
    <property type="entry name" value="SGNH_hydro_sf"/>
</dbReference>
<keyword evidence="3" id="KW-1133">Transmembrane helix</keyword>
<keyword evidence="5" id="KW-1185">Reference proteome</keyword>
<keyword evidence="3" id="KW-0812">Transmembrane</keyword>
<evidence type="ECO:0000313" key="4">
    <source>
        <dbReference type="EMBL" id="CAK9139330.1"/>
    </source>
</evidence>
<evidence type="ECO:0008006" key="6">
    <source>
        <dbReference type="Google" id="ProtNLM"/>
    </source>
</evidence>
<name>A0ABC8R3L9_9AQUA</name>
<gene>
    <name evidence="4" type="ORF">ILEXP_LOCUS6719</name>
</gene>
<evidence type="ECO:0000256" key="3">
    <source>
        <dbReference type="SAM" id="Phobius"/>
    </source>
</evidence>
<dbReference type="PANTHER" id="PTHR22835:SF476">
    <property type="entry name" value="OS06G0160200 PROTEIN"/>
    <property type="match status" value="1"/>
</dbReference>
<dbReference type="PANTHER" id="PTHR22835">
    <property type="entry name" value="ZINC FINGER FYVE DOMAIN CONTAINING PROTEIN"/>
    <property type="match status" value="1"/>
</dbReference>
<dbReference type="Gene3D" id="3.40.50.1110">
    <property type="entry name" value="SGNH hydrolase"/>
    <property type="match status" value="1"/>
</dbReference>
<dbReference type="InterPro" id="IPR001087">
    <property type="entry name" value="GDSL"/>
</dbReference>
<dbReference type="AlphaFoldDB" id="A0ABC8R3L9"/>
<proteinExistence type="inferred from homology"/>
<keyword evidence="3" id="KW-0472">Membrane</keyword>